<proteinExistence type="predicted"/>
<protein>
    <submittedName>
        <fullName evidence="1">Uncharacterized protein</fullName>
    </submittedName>
</protein>
<dbReference type="AlphaFoldDB" id="A0A3B1BEI5"/>
<evidence type="ECO:0000313" key="1">
    <source>
        <dbReference type="EMBL" id="VAX04665.1"/>
    </source>
</evidence>
<name>A0A3B1BEI5_9ZZZZ</name>
<dbReference type="EMBL" id="UOFU01000387">
    <property type="protein sequence ID" value="VAX04665.1"/>
    <property type="molecule type" value="Genomic_DNA"/>
</dbReference>
<accession>A0A3B1BEI5</accession>
<organism evidence="1">
    <name type="scientific">hydrothermal vent metagenome</name>
    <dbReference type="NCBI Taxonomy" id="652676"/>
    <lineage>
        <taxon>unclassified sequences</taxon>
        <taxon>metagenomes</taxon>
        <taxon>ecological metagenomes</taxon>
    </lineage>
</organism>
<sequence>MADKPDIAMAAAKGLEGLPPWAAVAVAVRAVWRALPESYGLPPEAMHDVAAEVVAAAYLGLGEGKRDIPVIYVATSAASDSSISANAAHAAASAAKAATAEDVTTTELATAAVYSAIQAAASADAEIAAVDAVTSDINWVNTKSSIDDGVDPDFFRRRLWSRTGKRSAPEA</sequence>
<reference evidence="1" key="1">
    <citation type="submission" date="2018-06" db="EMBL/GenBank/DDBJ databases">
        <authorList>
            <person name="Zhirakovskaya E."/>
        </authorList>
    </citation>
    <scope>NUCLEOTIDE SEQUENCE</scope>
</reference>
<gene>
    <name evidence="1" type="ORF">MNBD_GAMMA20-50</name>
</gene>